<sequence>MTVAITEDEIEKALNSIRDLKAPCIDGYGAYFFKKAWNIVKYDVVKAVQDFFVNGCDARSIEIMMNTFDKFSKSTGPKVNPAKSCIYFGGVDHHMKENIKHILKFKDGSLPFRYQGLHEVG</sequence>
<accession>A0A9D5BC71</accession>
<dbReference type="PANTHER" id="PTHR33116">
    <property type="entry name" value="REVERSE TRANSCRIPTASE ZINC-BINDING DOMAIN-CONTAINING PROTEIN-RELATED-RELATED"/>
    <property type="match status" value="1"/>
</dbReference>
<dbReference type="Proteomes" id="UP001058974">
    <property type="component" value="Chromosome 2"/>
</dbReference>
<dbReference type="PANTHER" id="PTHR33116:SF84">
    <property type="entry name" value="RNA-DIRECTED DNA POLYMERASE"/>
    <property type="match status" value="1"/>
</dbReference>
<reference evidence="1 2" key="1">
    <citation type="journal article" date="2022" name="Nat. Genet.">
        <title>Improved pea reference genome and pan-genome highlight genomic features and evolutionary characteristics.</title>
        <authorList>
            <person name="Yang T."/>
            <person name="Liu R."/>
            <person name="Luo Y."/>
            <person name="Hu S."/>
            <person name="Wang D."/>
            <person name="Wang C."/>
            <person name="Pandey M.K."/>
            <person name="Ge S."/>
            <person name="Xu Q."/>
            <person name="Li N."/>
            <person name="Li G."/>
            <person name="Huang Y."/>
            <person name="Saxena R.K."/>
            <person name="Ji Y."/>
            <person name="Li M."/>
            <person name="Yan X."/>
            <person name="He Y."/>
            <person name="Liu Y."/>
            <person name="Wang X."/>
            <person name="Xiang C."/>
            <person name="Varshney R.K."/>
            <person name="Ding H."/>
            <person name="Gao S."/>
            <person name="Zong X."/>
        </authorList>
    </citation>
    <scope>NUCLEOTIDE SEQUENCE [LARGE SCALE GENOMIC DNA]</scope>
    <source>
        <strain evidence="1 2">cv. Zhongwan 6</strain>
    </source>
</reference>
<evidence type="ECO:0000313" key="2">
    <source>
        <dbReference type="Proteomes" id="UP001058974"/>
    </source>
</evidence>
<dbReference type="Gramene" id="Psat02G0430700-T1">
    <property type="protein sequence ID" value="KAI5438515.1"/>
    <property type="gene ID" value="KIW84_024307"/>
</dbReference>
<organism evidence="1 2">
    <name type="scientific">Pisum sativum</name>
    <name type="common">Garden pea</name>
    <name type="synonym">Lathyrus oleraceus</name>
    <dbReference type="NCBI Taxonomy" id="3888"/>
    <lineage>
        <taxon>Eukaryota</taxon>
        <taxon>Viridiplantae</taxon>
        <taxon>Streptophyta</taxon>
        <taxon>Embryophyta</taxon>
        <taxon>Tracheophyta</taxon>
        <taxon>Spermatophyta</taxon>
        <taxon>Magnoliopsida</taxon>
        <taxon>eudicotyledons</taxon>
        <taxon>Gunneridae</taxon>
        <taxon>Pentapetalae</taxon>
        <taxon>rosids</taxon>
        <taxon>fabids</taxon>
        <taxon>Fabales</taxon>
        <taxon>Fabaceae</taxon>
        <taxon>Papilionoideae</taxon>
        <taxon>50 kb inversion clade</taxon>
        <taxon>NPAAA clade</taxon>
        <taxon>Hologalegina</taxon>
        <taxon>IRL clade</taxon>
        <taxon>Fabeae</taxon>
        <taxon>Lathyrus</taxon>
    </lineage>
</organism>
<dbReference type="AlphaFoldDB" id="A0A9D5BC71"/>
<proteinExistence type="predicted"/>
<comment type="caution">
    <text evidence="1">The sequence shown here is derived from an EMBL/GenBank/DDBJ whole genome shotgun (WGS) entry which is preliminary data.</text>
</comment>
<dbReference type="EMBL" id="JAMSHJ010000002">
    <property type="protein sequence ID" value="KAI5438515.1"/>
    <property type="molecule type" value="Genomic_DNA"/>
</dbReference>
<keyword evidence="2" id="KW-1185">Reference proteome</keyword>
<evidence type="ECO:0000313" key="1">
    <source>
        <dbReference type="EMBL" id="KAI5438515.1"/>
    </source>
</evidence>
<evidence type="ECO:0008006" key="3">
    <source>
        <dbReference type="Google" id="ProtNLM"/>
    </source>
</evidence>
<name>A0A9D5BC71_PEA</name>
<protein>
    <recommendedName>
        <fullName evidence="3">RNA-directed DNA polymerase, eukaryota, reverse transcriptase zinc-binding domain protein</fullName>
    </recommendedName>
</protein>
<gene>
    <name evidence="1" type="ORF">KIW84_024307</name>
</gene>